<name>A0A445MHH6_ENSVE</name>
<dbReference type="EMBL" id="KV875992">
    <property type="protein sequence ID" value="RZR73699.1"/>
    <property type="molecule type" value="Genomic_DNA"/>
</dbReference>
<dbReference type="Proteomes" id="UP000290560">
    <property type="component" value="Unassembled WGS sequence"/>
</dbReference>
<evidence type="ECO:0000313" key="2">
    <source>
        <dbReference type="EMBL" id="RZR73699.1"/>
    </source>
</evidence>
<feature type="region of interest" description="Disordered" evidence="1">
    <location>
        <begin position="1"/>
        <end position="29"/>
    </location>
</feature>
<protein>
    <submittedName>
        <fullName evidence="2">Uncharacterized protein</fullName>
    </submittedName>
</protein>
<dbReference type="AlphaFoldDB" id="A0A445MHH6"/>
<evidence type="ECO:0000256" key="1">
    <source>
        <dbReference type="SAM" id="MobiDB-lite"/>
    </source>
</evidence>
<proteinExistence type="predicted"/>
<gene>
    <name evidence="2" type="ORF">BHM03_00027171</name>
</gene>
<organism evidence="2">
    <name type="scientific">Ensete ventricosum</name>
    <name type="common">Abyssinian banana</name>
    <name type="synonym">Musa ensete</name>
    <dbReference type="NCBI Taxonomy" id="4639"/>
    <lineage>
        <taxon>Eukaryota</taxon>
        <taxon>Viridiplantae</taxon>
        <taxon>Streptophyta</taxon>
        <taxon>Embryophyta</taxon>
        <taxon>Tracheophyta</taxon>
        <taxon>Spermatophyta</taxon>
        <taxon>Magnoliopsida</taxon>
        <taxon>Liliopsida</taxon>
        <taxon>Zingiberales</taxon>
        <taxon>Musaceae</taxon>
        <taxon>Ensete</taxon>
    </lineage>
</organism>
<sequence length="69" mass="7790">MGRRSARSLSRGAKQRCRHPSPQMGAADTWGRRVLRGPTTTWRSVGIDAPPKMKKATTIRYSRPVNPMR</sequence>
<reference evidence="2" key="1">
    <citation type="journal article" date="2018" name="Data Brief">
        <title>Genome sequence data from 17 accessions of Ensete ventricosum, a staple food crop for millions in Ethiopia.</title>
        <authorList>
            <person name="Yemataw Z."/>
            <person name="Muzemil S."/>
            <person name="Ambachew D."/>
            <person name="Tripathi L."/>
            <person name="Tesfaye K."/>
            <person name="Chala A."/>
            <person name="Farbos A."/>
            <person name="O'Neill P."/>
            <person name="Moore K."/>
            <person name="Grant M."/>
            <person name="Studholme D.J."/>
        </authorList>
    </citation>
    <scope>NUCLEOTIDE SEQUENCE [LARGE SCALE GENOMIC DNA]</scope>
    <source>
        <tissue evidence="2">Leaf</tissue>
    </source>
</reference>
<accession>A0A445MHH6</accession>